<dbReference type="SUPFAM" id="SSF81324">
    <property type="entry name" value="Voltage-gated potassium channels"/>
    <property type="match status" value="1"/>
</dbReference>
<evidence type="ECO:0000256" key="10">
    <source>
        <dbReference type="ARBA" id="ARBA00023303"/>
    </source>
</evidence>
<evidence type="ECO:0000256" key="7">
    <source>
        <dbReference type="ARBA" id="ARBA00022989"/>
    </source>
</evidence>
<keyword evidence="7 13" id="KW-1133">Transmembrane helix</keyword>
<evidence type="ECO:0000313" key="17">
    <source>
        <dbReference type="Proteomes" id="UP001307889"/>
    </source>
</evidence>
<dbReference type="Gene3D" id="2.60.40.1400">
    <property type="entry name" value="G protein-activated inward rectifier potassium channel 1"/>
    <property type="match status" value="1"/>
</dbReference>
<dbReference type="Pfam" id="PF17655">
    <property type="entry name" value="IRK_C"/>
    <property type="match status" value="1"/>
</dbReference>
<keyword evidence="3 11" id="KW-0633">Potassium transport</keyword>
<feature type="domain" description="Inward rectifier potassium channel C-terminal" evidence="15">
    <location>
        <begin position="201"/>
        <end position="370"/>
    </location>
</feature>
<dbReference type="InterPro" id="IPR014756">
    <property type="entry name" value="Ig_E-set"/>
</dbReference>
<comment type="similarity">
    <text evidence="11">Belongs to the inward rectifier-type potassium channel (TC 1.A.2.1) family.</text>
</comment>
<dbReference type="PRINTS" id="PR01320">
    <property type="entry name" value="KIRCHANNEL"/>
</dbReference>
<keyword evidence="5 11" id="KW-0851">Voltage-gated channel</keyword>
<feature type="transmembrane region" description="Helical" evidence="13">
    <location>
        <begin position="89"/>
        <end position="110"/>
    </location>
</feature>
<evidence type="ECO:0000256" key="13">
    <source>
        <dbReference type="SAM" id="Phobius"/>
    </source>
</evidence>
<dbReference type="InterPro" id="IPR041647">
    <property type="entry name" value="IRK_C"/>
</dbReference>
<accession>A0ABN7B2T2</accession>
<evidence type="ECO:0000259" key="15">
    <source>
        <dbReference type="Pfam" id="PF17655"/>
    </source>
</evidence>
<dbReference type="PANTHER" id="PTHR11767:SF115">
    <property type="entry name" value="INWARDLY RECTIFYING POTASSIUM CHANNEL 3, ISOFORM D"/>
    <property type="match status" value="1"/>
</dbReference>
<comment type="subcellular location">
    <subcellularLocation>
        <location evidence="1 11">Membrane</location>
        <topology evidence="1 11">Multi-pass membrane protein</topology>
    </subcellularLocation>
</comment>
<evidence type="ECO:0000256" key="2">
    <source>
        <dbReference type="ARBA" id="ARBA00022448"/>
    </source>
</evidence>
<evidence type="ECO:0000313" key="16">
    <source>
        <dbReference type="EMBL" id="BES98724.1"/>
    </source>
</evidence>
<keyword evidence="2 11" id="KW-0813">Transport</keyword>
<dbReference type="InterPro" id="IPR016449">
    <property type="entry name" value="K_chnl_inward-rec_Kir"/>
</dbReference>
<reference evidence="16 17" key="1">
    <citation type="submission" date="2023-09" db="EMBL/GenBank/DDBJ databases">
        <title>Nesidiocoris tenuis whole genome shotgun sequence.</title>
        <authorList>
            <person name="Shibata T."/>
            <person name="Shimoda M."/>
            <person name="Kobayashi T."/>
            <person name="Uehara T."/>
        </authorList>
    </citation>
    <scope>NUCLEOTIDE SEQUENCE [LARGE SCALE GENOMIC DNA]</scope>
    <source>
        <strain evidence="16 17">Japan</strain>
    </source>
</reference>
<dbReference type="PANTHER" id="PTHR11767">
    <property type="entry name" value="INWARD RECTIFIER POTASSIUM CHANNEL"/>
    <property type="match status" value="1"/>
</dbReference>
<evidence type="ECO:0000256" key="8">
    <source>
        <dbReference type="ARBA" id="ARBA00023065"/>
    </source>
</evidence>
<dbReference type="PIRSF" id="PIRSF005465">
    <property type="entry name" value="GIRK_kir"/>
    <property type="match status" value="1"/>
</dbReference>
<protein>
    <submittedName>
        <fullName evidence="16">Inwardly rectifying K channel</fullName>
    </submittedName>
</protein>
<evidence type="ECO:0000256" key="12">
    <source>
        <dbReference type="SAM" id="MobiDB-lite"/>
    </source>
</evidence>
<evidence type="ECO:0000256" key="1">
    <source>
        <dbReference type="ARBA" id="ARBA00004141"/>
    </source>
</evidence>
<dbReference type="Pfam" id="PF01007">
    <property type="entry name" value="IRK"/>
    <property type="match status" value="1"/>
</dbReference>
<evidence type="ECO:0000259" key="14">
    <source>
        <dbReference type="Pfam" id="PF01007"/>
    </source>
</evidence>
<dbReference type="InterPro" id="IPR013518">
    <property type="entry name" value="K_chnl_inward-rec_Kir_cyto"/>
</dbReference>
<keyword evidence="10 11" id="KW-0407">Ion channel</keyword>
<evidence type="ECO:0000256" key="5">
    <source>
        <dbReference type="ARBA" id="ARBA00022882"/>
    </source>
</evidence>
<keyword evidence="8 11" id="KW-0406">Ion transport</keyword>
<gene>
    <name evidence="16" type="ORF">NTJ_11539</name>
</gene>
<dbReference type="Proteomes" id="UP001307889">
    <property type="component" value="Chromosome 9"/>
</dbReference>
<organism evidence="16 17">
    <name type="scientific">Nesidiocoris tenuis</name>
    <dbReference type="NCBI Taxonomy" id="355587"/>
    <lineage>
        <taxon>Eukaryota</taxon>
        <taxon>Metazoa</taxon>
        <taxon>Ecdysozoa</taxon>
        <taxon>Arthropoda</taxon>
        <taxon>Hexapoda</taxon>
        <taxon>Insecta</taxon>
        <taxon>Pterygota</taxon>
        <taxon>Neoptera</taxon>
        <taxon>Paraneoptera</taxon>
        <taxon>Hemiptera</taxon>
        <taxon>Heteroptera</taxon>
        <taxon>Panheteroptera</taxon>
        <taxon>Cimicomorpha</taxon>
        <taxon>Miridae</taxon>
        <taxon>Dicyphina</taxon>
        <taxon>Nesidiocoris</taxon>
    </lineage>
</organism>
<evidence type="ECO:0000256" key="9">
    <source>
        <dbReference type="ARBA" id="ARBA00023136"/>
    </source>
</evidence>
<keyword evidence="9 13" id="KW-0472">Membrane</keyword>
<keyword evidence="17" id="KW-1185">Reference proteome</keyword>
<feature type="region of interest" description="Disordered" evidence="12">
    <location>
        <begin position="1"/>
        <end position="43"/>
    </location>
</feature>
<evidence type="ECO:0000256" key="3">
    <source>
        <dbReference type="ARBA" id="ARBA00022538"/>
    </source>
</evidence>
<dbReference type="Gene3D" id="1.10.287.70">
    <property type="match status" value="1"/>
</dbReference>
<proteinExistence type="inferred from homology"/>
<dbReference type="SUPFAM" id="SSF81296">
    <property type="entry name" value="E set domains"/>
    <property type="match status" value="1"/>
</dbReference>
<name>A0ABN7B2T2_9HEMI</name>
<evidence type="ECO:0000256" key="6">
    <source>
        <dbReference type="ARBA" id="ARBA00022958"/>
    </source>
</evidence>
<keyword evidence="4 11" id="KW-0812">Transmembrane</keyword>
<evidence type="ECO:0000256" key="4">
    <source>
        <dbReference type="ARBA" id="ARBA00022692"/>
    </source>
</evidence>
<dbReference type="InterPro" id="IPR040445">
    <property type="entry name" value="Kir_TM"/>
</dbReference>
<sequence length="435" mass="49712">MDQSDAGSKIEDQDSCKIPIKNPPHRKISRINEPDSVSAKSFEGPRRKRFVTRDGKCALRKANRFKKPVVYYFTDIVSALLECRWRYLLFWYTALNMISWYLFGVLWWLIAYAHDDLFTSPLLDYRREPCVTEVRDMLSAFMFSVETQYTTGYGSRTPTTQCPEAVFLLCAQNIVGMLLQSSSLGVIFAKLARPKARTQAIKFSEKAVISMRDGLLCLMFRIADVRKSHLIACQVKGWLMKNHVSAEGDLLEHHRYRLSLDVDGGGDDPFMIWPVTVVHRIDESSPLYAVSAQELYASDFEIVVLLSSTIESTGQQAEVRCSYLPSDILWGHKFLSIFRRTARGAQVDYSQFDKTTEVDTALCSSRSLHDFRKMTSLRSHSIDESRAPNRTPKRFLSVSRQISQVSRDDRAEDAPLLLATVSNHSLYETPPTWEI</sequence>
<dbReference type="EMBL" id="AP028917">
    <property type="protein sequence ID" value="BES98724.1"/>
    <property type="molecule type" value="Genomic_DNA"/>
</dbReference>
<evidence type="ECO:0000256" key="11">
    <source>
        <dbReference type="RuleBase" id="RU003822"/>
    </source>
</evidence>
<feature type="domain" description="Potassium channel inwardly rectifying transmembrane" evidence="14">
    <location>
        <begin position="51"/>
        <end position="194"/>
    </location>
</feature>
<keyword evidence="6 11" id="KW-0630">Potassium</keyword>